<keyword evidence="1" id="KW-1133">Transmembrane helix</keyword>
<organism evidence="2 3">
    <name type="scientific">Desulfonema magnum</name>
    <dbReference type="NCBI Taxonomy" id="45655"/>
    <lineage>
        <taxon>Bacteria</taxon>
        <taxon>Pseudomonadati</taxon>
        <taxon>Thermodesulfobacteriota</taxon>
        <taxon>Desulfobacteria</taxon>
        <taxon>Desulfobacterales</taxon>
        <taxon>Desulfococcaceae</taxon>
        <taxon>Desulfonema</taxon>
    </lineage>
</organism>
<dbReference type="EMBL" id="CP061800">
    <property type="protein sequence ID" value="QTA93342.1"/>
    <property type="molecule type" value="Genomic_DNA"/>
</dbReference>
<dbReference type="AlphaFoldDB" id="A0A975GTU2"/>
<sequence>MSVVSCLILTNFIDGYILFPKVQGSGIRKGKRAFPSFSESTGKSVKKRKIRFPLLIFRACTFYTTVIFSPAR</sequence>
<evidence type="ECO:0000313" key="2">
    <source>
        <dbReference type="EMBL" id="QTA93342.1"/>
    </source>
</evidence>
<feature type="transmembrane region" description="Helical" evidence="1">
    <location>
        <begin position="52"/>
        <end position="71"/>
    </location>
</feature>
<keyword evidence="1" id="KW-0472">Membrane</keyword>
<gene>
    <name evidence="2" type="ORF">dnm_094430</name>
</gene>
<evidence type="ECO:0000256" key="1">
    <source>
        <dbReference type="SAM" id="Phobius"/>
    </source>
</evidence>
<protein>
    <submittedName>
        <fullName evidence="2">Uncharacterized protein</fullName>
    </submittedName>
</protein>
<keyword evidence="1" id="KW-0812">Transmembrane</keyword>
<reference evidence="2" key="1">
    <citation type="journal article" date="2021" name="Microb. Physiol.">
        <title>Proteogenomic Insights into the Physiology of Marine, Sulfate-Reducing, Filamentous Desulfonema limicola and Desulfonema magnum.</title>
        <authorList>
            <person name="Schnaars V."/>
            <person name="Wohlbrand L."/>
            <person name="Scheve S."/>
            <person name="Hinrichs C."/>
            <person name="Reinhardt R."/>
            <person name="Rabus R."/>
        </authorList>
    </citation>
    <scope>NUCLEOTIDE SEQUENCE</scope>
    <source>
        <strain evidence="2">4be13</strain>
    </source>
</reference>
<accession>A0A975GTU2</accession>
<evidence type="ECO:0000313" key="3">
    <source>
        <dbReference type="Proteomes" id="UP000663722"/>
    </source>
</evidence>
<name>A0A975GTU2_9BACT</name>
<dbReference type="Proteomes" id="UP000663722">
    <property type="component" value="Chromosome"/>
</dbReference>
<keyword evidence="3" id="KW-1185">Reference proteome</keyword>
<proteinExistence type="predicted"/>
<dbReference type="KEGG" id="dmm:dnm_094430"/>